<evidence type="ECO:0000256" key="3">
    <source>
        <dbReference type="ARBA" id="ARBA00022475"/>
    </source>
</evidence>
<dbReference type="Proteomes" id="UP000188324">
    <property type="component" value="Chromosome"/>
</dbReference>
<accession>A0A1Q2CH95</accession>
<gene>
    <name evidence="7" type="ORF">RPIT_12320</name>
</gene>
<reference evidence="7 8" key="1">
    <citation type="journal article" date="2016" name="Int. J. Syst. Evol. Microbiol.">
        <title>Tessaracoccus flavus sp. nov., isolated from the drainage system of a lindane-producing factory.</title>
        <authorList>
            <person name="Kumari R."/>
            <person name="Singh P."/>
            <person name="Schumann P."/>
            <person name="Lal R."/>
        </authorList>
    </citation>
    <scope>NUCLEOTIDE SEQUENCE [LARGE SCALE GENOMIC DNA]</scope>
    <source>
        <strain evidence="7 8">RP1T</strain>
    </source>
</reference>
<evidence type="ECO:0000256" key="5">
    <source>
        <dbReference type="ARBA" id="ARBA00022989"/>
    </source>
</evidence>
<keyword evidence="4" id="KW-0812">Transmembrane</keyword>
<evidence type="ECO:0000256" key="6">
    <source>
        <dbReference type="ARBA" id="ARBA00023136"/>
    </source>
</evidence>
<dbReference type="KEGG" id="tfl:RPIT_12320"/>
<evidence type="ECO:0000256" key="1">
    <source>
        <dbReference type="ARBA" id="ARBA00004651"/>
    </source>
</evidence>
<evidence type="ECO:0000256" key="4">
    <source>
        <dbReference type="ARBA" id="ARBA00022692"/>
    </source>
</evidence>
<dbReference type="AlphaFoldDB" id="A0A1Q2CH95"/>
<organism evidence="7 8">
    <name type="scientific">Tessaracoccus flavus</name>
    <dbReference type="NCBI Taxonomy" id="1610493"/>
    <lineage>
        <taxon>Bacteria</taxon>
        <taxon>Bacillati</taxon>
        <taxon>Actinomycetota</taxon>
        <taxon>Actinomycetes</taxon>
        <taxon>Propionibacteriales</taxon>
        <taxon>Propionibacteriaceae</taxon>
        <taxon>Tessaracoccus</taxon>
    </lineage>
</organism>
<proteinExistence type="inferred from homology"/>
<dbReference type="EMBL" id="CP019605">
    <property type="protein sequence ID" value="AQP45489.1"/>
    <property type="molecule type" value="Genomic_DNA"/>
</dbReference>
<keyword evidence="5" id="KW-1133">Transmembrane helix</keyword>
<protein>
    <submittedName>
        <fullName evidence="7">Uncharacterized protein</fullName>
    </submittedName>
</protein>
<sequence length="408" mass="45270">MVLAAAAVVVSQFLVEPLLRLNGWTALGSLAGFLAVAVAIVAAARHLNGRQGSIPEVDARRLAWADLAKAIAVVLVVAYHVSPTTMGHLMVGTNRAAGLYASFTTWLLPVRMPLFFLISGMLSVRALHRPWRAVWRPRVADILWPFVLWTALLAVPFALAYVATDPFGYLPRQAGWLVNFAGNYWYLPLLVAFFLTARMLRGAPLFAVALGVLLYFWSGPMPRDIGGVFLNDAMLTLIRFCIFWIWFAVGAFARPLVVRWARAPWWLGLIAFVAYWPLAWLRYERGMDDLTPTATVVGITAILVFARLLARWAPAARLGSYLAARTLPIYLYHPLLLALLVLTLPKYDGVGSVVVIPLVPILVISAVAIACLAYDATRHRLPWLYRWPVRAAQREPSPAESAVPQRLR</sequence>
<evidence type="ECO:0000256" key="2">
    <source>
        <dbReference type="ARBA" id="ARBA00007400"/>
    </source>
</evidence>
<dbReference type="PANTHER" id="PTHR40074:SF2">
    <property type="entry name" value="O-ACETYLTRANSFERASE WECH"/>
    <property type="match status" value="1"/>
</dbReference>
<comment type="similarity">
    <text evidence="2">Belongs to the acyltransferase 3 family.</text>
</comment>
<dbReference type="Pfam" id="PF01757">
    <property type="entry name" value="Acyl_transf_3"/>
    <property type="match status" value="1"/>
</dbReference>
<dbReference type="GO" id="GO:0016413">
    <property type="term" value="F:O-acetyltransferase activity"/>
    <property type="evidence" value="ECO:0007669"/>
    <property type="project" value="TreeGrafter"/>
</dbReference>
<dbReference type="GO" id="GO:0009246">
    <property type="term" value="P:enterobacterial common antigen biosynthetic process"/>
    <property type="evidence" value="ECO:0007669"/>
    <property type="project" value="TreeGrafter"/>
</dbReference>
<dbReference type="PANTHER" id="PTHR40074">
    <property type="entry name" value="O-ACETYLTRANSFERASE WECH"/>
    <property type="match status" value="1"/>
</dbReference>
<evidence type="ECO:0000313" key="7">
    <source>
        <dbReference type="EMBL" id="AQP45489.1"/>
    </source>
</evidence>
<dbReference type="InterPro" id="IPR002656">
    <property type="entry name" value="Acyl_transf_3_dom"/>
</dbReference>
<name>A0A1Q2CH95_9ACTN</name>
<comment type="subcellular location">
    <subcellularLocation>
        <location evidence="1">Cell membrane</location>
        <topology evidence="1">Multi-pass membrane protein</topology>
    </subcellularLocation>
</comment>
<evidence type="ECO:0000313" key="8">
    <source>
        <dbReference type="Proteomes" id="UP000188324"/>
    </source>
</evidence>
<dbReference type="GO" id="GO:0005886">
    <property type="term" value="C:plasma membrane"/>
    <property type="evidence" value="ECO:0007669"/>
    <property type="project" value="UniProtKB-SubCell"/>
</dbReference>
<dbReference type="STRING" id="1610493.RPIT_12320"/>
<keyword evidence="8" id="KW-1185">Reference proteome</keyword>
<keyword evidence="3" id="KW-1003">Cell membrane</keyword>
<keyword evidence="6" id="KW-0472">Membrane</keyword>